<comment type="function">
    <text evidence="1">Iron-sulfur subunit of the cytochrome bc1 complex, an essential component of the respiratory electron transport chain required for ATP synthesis. The bc1 complex catalyzes the oxidation of menaquinol and the reduction of cytochrome c in the respiratory chain. The bc1 complex operates through a Q-cycle mechanism that couples electron transfer to generation of the proton gradient that drives ATP synthesis.</text>
</comment>
<gene>
    <name evidence="10" type="ORF">ACFP57_10260</name>
</gene>
<evidence type="ECO:0000256" key="6">
    <source>
        <dbReference type="ARBA" id="ARBA00023014"/>
    </source>
</evidence>
<dbReference type="InterPro" id="IPR036922">
    <property type="entry name" value="Rieske_2Fe-2S_sf"/>
</dbReference>
<sequence>MTPASRRTLLKTGGLAAAGIGAASVAGCSSPEKISGGATSVAAADIPLGSGKVLEGTNYVVTQPTQGKFCAFVRTCPHAGCAVQKVQEAEIICTCHDSRFSIADGSYLSGPAKAPLGAANATLSGDTVNITA</sequence>
<evidence type="ECO:0000256" key="4">
    <source>
        <dbReference type="ARBA" id="ARBA00022723"/>
    </source>
</evidence>
<evidence type="ECO:0000256" key="3">
    <source>
        <dbReference type="ARBA" id="ARBA00022714"/>
    </source>
</evidence>
<keyword evidence="5" id="KW-0408">Iron</keyword>
<keyword evidence="11" id="KW-1185">Reference proteome</keyword>
<feature type="domain" description="Rieske" evidence="9">
    <location>
        <begin position="38"/>
        <end position="130"/>
    </location>
</feature>
<dbReference type="PANTHER" id="PTHR10134">
    <property type="entry name" value="CYTOCHROME B-C1 COMPLEX SUBUNIT RIESKE, MITOCHONDRIAL"/>
    <property type="match status" value="1"/>
</dbReference>
<dbReference type="CDD" id="cd03467">
    <property type="entry name" value="Rieske"/>
    <property type="match status" value="1"/>
</dbReference>
<proteinExistence type="predicted"/>
<keyword evidence="7" id="KW-1015">Disulfide bond</keyword>
<dbReference type="PROSITE" id="PS51318">
    <property type="entry name" value="TAT"/>
    <property type="match status" value="1"/>
</dbReference>
<dbReference type="PROSITE" id="PS51257">
    <property type="entry name" value="PROKAR_LIPOPROTEIN"/>
    <property type="match status" value="1"/>
</dbReference>
<dbReference type="InterPro" id="IPR017941">
    <property type="entry name" value="Rieske_2Fe-2S"/>
</dbReference>
<dbReference type="Pfam" id="PF00355">
    <property type="entry name" value="Rieske"/>
    <property type="match status" value="1"/>
</dbReference>
<evidence type="ECO:0000256" key="5">
    <source>
        <dbReference type="ARBA" id="ARBA00023004"/>
    </source>
</evidence>
<dbReference type="Gene3D" id="2.102.10.10">
    <property type="entry name" value="Rieske [2Fe-2S] iron-sulphur domain"/>
    <property type="match status" value="1"/>
</dbReference>
<evidence type="ECO:0000256" key="8">
    <source>
        <dbReference type="ARBA" id="ARBA00029586"/>
    </source>
</evidence>
<dbReference type="SUPFAM" id="SSF50022">
    <property type="entry name" value="ISP domain"/>
    <property type="match status" value="1"/>
</dbReference>
<dbReference type="InterPro" id="IPR006311">
    <property type="entry name" value="TAT_signal"/>
</dbReference>
<evidence type="ECO:0000259" key="9">
    <source>
        <dbReference type="PROSITE" id="PS51296"/>
    </source>
</evidence>
<keyword evidence="6" id="KW-0411">Iron-sulfur</keyword>
<evidence type="ECO:0000256" key="2">
    <source>
        <dbReference type="ARBA" id="ARBA00015816"/>
    </source>
</evidence>
<evidence type="ECO:0000313" key="11">
    <source>
        <dbReference type="Proteomes" id="UP001596266"/>
    </source>
</evidence>
<reference evidence="11" key="1">
    <citation type="journal article" date="2019" name="Int. J. Syst. Evol. Microbiol.">
        <title>The Global Catalogue of Microorganisms (GCM) 10K type strain sequencing project: providing services to taxonomists for standard genome sequencing and annotation.</title>
        <authorList>
            <consortium name="The Broad Institute Genomics Platform"/>
            <consortium name="The Broad Institute Genome Sequencing Center for Infectious Disease"/>
            <person name="Wu L."/>
            <person name="Ma J."/>
        </authorList>
    </citation>
    <scope>NUCLEOTIDE SEQUENCE [LARGE SCALE GENOMIC DNA]</scope>
    <source>
        <strain evidence="11">CGMCC 1.15277</strain>
    </source>
</reference>
<evidence type="ECO:0000313" key="10">
    <source>
        <dbReference type="EMBL" id="MFC6397360.1"/>
    </source>
</evidence>
<dbReference type="InterPro" id="IPR014349">
    <property type="entry name" value="Rieske_Fe-S_prot"/>
</dbReference>
<dbReference type="Proteomes" id="UP001596266">
    <property type="component" value="Unassembled WGS sequence"/>
</dbReference>
<accession>A0ABW1X4B9</accession>
<name>A0ABW1X4B9_9ACTN</name>
<dbReference type="EMBL" id="JBHSUA010000020">
    <property type="protein sequence ID" value="MFC6397360.1"/>
    <property type="molecule type" value="Genomic_DNA"/>
</dbReference>
<dbReference type="PROSITE" id="PS51296">
    <property type="entry name" value="RIESKE"/>
    <property type="match status" value="1"/>
</dbReference>
<evidence type="ECO:0000256" key="1">
    <source>
        <dbReference type="ARBA" id="ARBA00002494"/>
    </source>
</evidence>
<organism evidence="10 11">
    <name type="scientific">Luteococcus sanguinis</name>
    <dbReference type="NCBI Taxonomy" id="174038"/>
    <lineage>
        <taxon>Bacteria</taxon>
        <taxon>Bacillati</taxon>
        <taxon>Actinomycetota</taxon>
        <taxon>Actinomycetes</taxon>
        <taxon>Propionibacteriales</taxon>
        <taxon>Propionibacteriaceae</taxon>
        <taxon>Luteococcus</taxon>
    </lineage>
</organism>
<keyword evidence="3" id="KW-0001">2Fe-2S</keyword>
<protein>
    <recommendedName>
        <fullName evidence="2">Cytochrome bc1 complex Rieske iron-sulfur subunit</fullName>
    </recommendedName>
    <alternativeName>
        <fullName evidence="8">Cytochrome bc1 reductase complex subunit QcrA</fullName>
    </alternativeName>
</protein>
<dbReference type="RefSeq" id="WP_343885650.1">
    <property type="nucleotide sequence ID" value="NZ_BAAAKI010000010.1"/>
</dbReference>
<evidence type="ECO:0000256" key="7">
    <source>
        <dbReference type="ARBA" id="ARBA00023157"/>
    </source>
</evidence>
<comment type="caution">
    <text evidence="10">The sequence shown here is derived from an EMBL/GenBank/DDBJ whole genome shotgun (WGS) entry which is preliminary data.</text>
</comment>
<keyword evidence="4" id="KW-0479">Metal-binding</keyword>